<name>S3DBA5_OPHP1</name>
<dbReference type="Proteomes" id="UP000016923">
    <property type="component" value="Unassembled WGS sequence"/>
</dbReference>
<proteinExistence type="predicted"/>
<dbReference type="EMBL" id="KE148146">
    <property type="protein sequence ID" value="EPE10825.1"/>
    <property type="molecule type" value="Genomic_DNA"/>
</dbReference>
<dbReference type="VEuPathDB" id="FungiDB:F503_05920"/>
<dbReference type="HOGENOM" id="CLU_158763_0_0_1"/>
<sequence>MSEPYTGPSAREMIASGTLAKEVMVRHGSSQAIFDDANIAELRQFVQDPAATRAALYGTADPGDSDVQAMIKKTSSGGCTLVQYATAVHGTEQAALSDDDVVALRAWFANGGGQAQES</sequence>
<evidence type="ECO:0000313" key="2">
    <source>
        <dbReference type="Proteomes" id="UP000016923"/>
    </source>
</evidence>
<evidence type="ECO:0000313" key="1">
    <source>
        <dbReference type="EMBL" id="EPE10825.1"/>
    </source>
</evidence>
<gene>
    <name evidence="1" type="ORF">F503_05920</name>
</gene>
<protein>
    <submittedName>
        <fullName evidence="1">Uncharacterized protein</fullName>
    </submittedName>
</protein>
<reference evidence="1 2" key="1">
    <citation type="journal article" date="2013" name="BMC Genomics">
        <title>The genome and transcriptome of the pine saprophyte Ophiostoma piceae, and a comparison with the bark beetle-associated pine pathogen Grosmannia clavigera.</title>
        <authorList>
            <person name="Haridas S."/>
            <person name="Wang Y."/>
            <person name="Lim L."/>
            <person name="Massoumi Alamouti S."/>
            <person name="Jackman S."/>
            <person name="Docking R."/>
            <person name="Robertson G."/>
            <person name="Birol I."/>
            <person name="Bohlmann J."/>
            <person name="Breuil C."/>
        </authorList>
    </citation>
    <scope>NUCLEOTIDE SEQUENCE [LARGE SCALE GENOMIC DNA]</scope>
    <source>
        <strain evidence="1 2">UAMH 11346</strain>
    </source>
</reference>
<dbReference type="eggNOG" id="ENOG502T6J6">
    <property type="taxonomic scope" value="Eukaryota"/>
</dbReference>
<dbReference type="AlphaFoldDB" id="S3DBA5"/>
<dbReference type="OMA" id="VEENGWH"/>
<accession>S3DBA5</accession>
<dbReference type="OrthoDB" id="3523319at2759"/>
<organism evidence="1 2">
    <name type="scientific">Ophiostoma piceae (strain UAMH 11346)</name>
    <name type="common">Sap stain fungus</name>
    <dbReference type="NCBI Taxonomy" id="1262450"/>
    <lineage>
        <taxon>Eukaryota</taxon>
        <taxon>Fungi</taxon>
        <taxon>Dikarya</taxon>
        <taxon>Ascomycota</taxon>
        <taxon>Pezizomycotina</taxon>
        <taxon>Sordariomycetes</taxon>
        <taxon>Sordariomycetidae</taxon>
        <taxon>Ophiostomatales</taxon>
        <taxon>Ophiostomataceae</taxon>
        <taxon>Ophiostoma</taxon>
    </lineage>
</organism>
<keyword evidence="2" id="KW-1185">Reference proteome</keyword>